<dbReference type="GeneID" id="19332522"/>
<protein>
    <submittedName>
        <fullName evidence="1">Uncharacterized protein</fullName>
    </submittedName>
</protein>
<dbReference type="RefSeq" id="XP_007921884.1">
    <property type="nucleotide sequence ID" value="XM_007923693.1"/>
</dbReference>
<dbReference type="EMBL" id="KB446555">
    <property type="protein sequence ID" value="EME89130.1"/>
    <property type="molecule type" value="Genomic_DNA"/>
</dbReference>
<name>N1Q8C4_PSEFD</name>
<organism evidence="1 2">
    <name type="scientific">Pseudocercospora fijiensis (strain CIRAD86)</name>
    <name type="common">Black leaf streak disease fungus</name>
    <name type="synonym">Mycosphaerella fijiensis</name>
    <dbReference type="NCBI Taxonomy" id="383855"/>
    <lineage>
        <taxon>Eukaryota</taxon>
        <taxon>Fungi</taxon>
        <taxon>Dikarya</taxon>
        <taxon>Ascomycota</taxon>
        <taxon>Pezizomycotina</taxon>
        <taxon>Dothideomycetes</taxon>
        <taxon>Dothideomycetidae</taxon>
        <taxon>Mycosphaerellales</taxon>
        <taxon>Mycosphaerellaceae</taxon>
        <taxon>Pseudocercospora</taxon>
    </lineage>
</organism>
<accession>N1Q8C4</accession>
<keyword evidence="2" id="KW-1185">Reference proteome</keyword>
<sequence length="50" mass="5568">MPVPSVVVSNFRSKKESLRSNAHVQISGLFTAFPQTLQAVQPCYWGICML</sequence>
<dbReference type="VEuPathDB" id="FungiDB:MYCFIDRAFT_170642"/>
<dbReference type="AlphaFoldDB" id="N1Q8C4"/>
<evidence type="ECO:0000313" key="1">
    <source>
        <dbReference type="EMBL" id="EME89130.1"/>
    </source>
</evidence>
<gene>
    <name evidence="1" type="ORF">MYCFIDRAFT_170642</name>
</gene>
<dbReference type="KEGG" id="pfj:MYCFIDRAFT_170642"/>
<evidence type="ECO:0000313" key="2">
    <source>
        <dbReference type="Proteomes" id="UP000016932"/>
    </source>
</evidence>
<proteinExistence type="predicted"/>
<reference evidence="1 2" key="1">
    <citation type="journal article" date="2012" name="PLoS Pathog.">
        <title>Diverse lifestyles and strategies of plant pathogenesis encoded in the genomes of eighteen Dothideomycetes fungi.</title>
        <authorList>
            <person name="Ohm R.A."/>
            <person name="Feau N."/>
            <person name="Henrissat B."/>
            <person name="Schoch C.L."/>
            <person name="Horwitz B.A."/>
            <person name="Barry K.W."/>
            <person name="Condon B.J."/>
            <person name="Copeland A.C."/>
            <person name="Dhillon B."/>
            <person name="Glaser F."/>
            <person name="Hesse C.N."/>
            <person name="Kosti I."/>
            <person name="LaButti K."/>
            <person name="Lindquist E.A."/>
            <person name="Lucas S."/>
            <person name="Salamov A.A."/>
            <person name="Bradshaw R.E."/>
            <person name="Ciuffetti L."/>
            <person name="Hamelin R.C."/>
            <person name="Kema G.H.J."/>
            <person name="Lawrence C."/>
            <person name="Scott J.A."/>
            <person name="Spatafora J.W."/>
            <person name="Turgeon B.G."/>
            <person name="de Wit P.J.G.M."/>
            <person name="Zhong S."/>
            <person name="Goodwin S.B."/>
            <person name="Grigoriev I.V."/>
        </authorList>
    </citation>
    <scope>NUCLEOTIDE SEQUENCE [LARGE SCALE GENOMIC DNA]</scope>
    <source>
        <strain evidence="1 2">CIRAD86</strain>
    </source>
</reference>
<dbReference type="Proteomes" id="UP000016932">
    <property type="component" value="Unassembled WGS sequence"/>
</dbReference>
<dbReference type="HOGENOM" id="CLU_3125655_0_0_1"/>